<dbReference type="PROSITE" id="PS51366">
    <property type="entry name" value="MI"/>
    <property type="match status" value="1"/>
</dbReference>
<feature type="compositionally biased region" description="Basic residues" evidence="6">
    <location>
        <begin position="744"/>
        <end position="803"/>
    </location>
</feature>
<feature type="compositionally biased region" description="Low complexity" evidence="6">
    <location>
        <begin position="651"/>
        <end position="674"/>
    </location>
</feature>
<feature type="compositionally biased region" description="Low complexity" evidence="6">
    <location>
        <begin position="389"/>
        <end position="399"/>
    </location>
</feature>
<evidence type="ECO:0000256" key="4">
    <source>
        <dbReference type="ARBA" id="ARBA00023187"/>
    </source>
</evidence>
<comment type="similarity">
    <text evidence="2">Belongs to the CWC22 family.</text>
</comment>
<accession>A0ABY7C9M0</accession>
<dbReference type="SMART" id="SM00543">
    <property type="entry name" value="MIF4G"/>
    <property type="match status" value="1"/>
</dbReference>
<name>A0ABY7C9M0_9BASI</name>
<dbReference type="InterPro" id="IPR050781">
    <property type="entry name" value="CWC22_splicing_factor"/>
</dbReference>
<evidence type="ECO:0000256" key="6">
    <source>
        <dbReference type="SAM" id="MobiDB-lite"/>
    </source>
</evidence>
<feature type="compositionally biased region" description="Acidic residues" evidence="6">
    <location>
        <begin position="400"/>
        <end position="411"/>
    </location>
</feature>
<dbReference type="InterPro" id="IPR003890">
    <property type="entry name" value="MIF4G-like_typ-3"/>
</dbReference>
<feature type="compositionally biased region" description="Basic and acidic residues" evidence="6">
    <location>
        <begin position="899"/>
        <end position="912"/>
    </location>
</feature>
<feature type="compositionally biased region" description="Basic residues" evidence="6">
    <location>
        <begin position="916"/>
        <end position="992"/>
    </location>
</feature>
<evidence type="ECO:0000313" key="9">
    <source>
        <dbReference type="Proteomes" id="UP001164743"/>
    </source>
</evidence>
<proteinExistence type="inferred from homology"/>
<feature type="region of interest" description="Disordered" evidence="6">
    <location>
        <begin position="387"/>
        <end position="415"/>
    </location>
</feature>
<organism evidence="8 9">
    <name type="scientific">Puccinia triticina</name>
    <dbReference type="NCBI Taxonomy" id="208348"/>
    <lineage>
        <taxon>Eukaryota</taxon>
        <taxon>Fungi</taxon>
        <taxon>Dikarya</taxon>
        <taxon>Basidiomycota</taxon>
        <taxon>Pucciniomycotina</taxon>
        <taxon>Pucciniomycetes</taxon>
        <taxon>Pucciniales</taxon>
        <taxon>Pucciniaceae</taxon>
        <taxon>Puccinia</taxon>
    </lineage>
</organism>
<feature type="compositionally biased region" description="Basic residues" evidence="6">
    <location>
        <begin position="817"/>
        <end position="875"/>
    </location>
</feature>
<evidence type="ECO:0000256" key="1">
    <source>
        <dbReference type="ARBA" id="ARBA00004123"/>
    </source>
</evidence>
<dbReference type="Gene3D" id="1.25.40.180">
    <property type="match status" value="1"/>
</dbReference>
<dbReference type="InterPro" id="IPR016024">
    <property type="entry name" value="ARM-type_fold"/>
</dbReference>
<keyword evidence="5" id="KW-0539">Nucleus</keyword>
<feature type="compositionally biased region" description="Basic and acidic residues" evidence="6">
    <location>
        <begin position="41"/>
        <end position="74"/>
    </location>
</feature>
<dbReference type="Proteomes" id="UP001164743">
    <property type="component" value="Chromosome 2A"/>
</dbReference>
<evidence type="ECO:0000256" key="5">
    <source>
        <dbReference type="ARBA" id="ARBA00023242"/>
    </source>
</evidence>
<feature type="compositionally biased region" description="Low complexity" evidence="6">
    <location>
        <begin position="694"/>
        <end position="704"/>
    </location>
</feature>
<dbReference type="SUPFAM" id="SSF48371">
    <property type="entry name" value="ARM repeat"/>
    <property type="match status" value="1"/>
</dbReference>
<dbReference type="Pfam" id="PF02854">
    <property type="entry name" value="MIF4G"/>
    <property type="match status" value="1"/>
</dbReference>
<evidence type="ECO:0000259" key="7">
    <source>
        <dbReference type="PROSITE" id="PS51366"/>
    </source>
</evidence>
<dbReference type="PANTHER" id="PTHR18034">
    <property type="entry name" value="CELL CYCLE CONTROL PROTEIN CWF22-RELATED"/>
    <property type="match status" value="1"/>
</dbReference>
<evidence type="ECO:0000313" key="8">
    <source>
        <dbReference type="EMBL" id="WAQ81876.1"/>
    </source>
</evidence>
<dbReference type="SMART" id="SM00544">
    <property type="entry name" value="MA3"/>
    <property type="match status" value="1"/>
</dbReference>
<dbReference type="RefSeq" id="XP_053017431.1">
    <property type="nucleotide sequence ID" value="XM_053166183.1"/>
</dbReference>
<reference evidence="8" key="1">
    <citation type="submission" date="2022-10" db="EMBL/GenBank/DDBJ databases">
        <title>Puccinia triticina Genome sequencing and assembly.</title>
        <authorList>
            <person name="Li C."/>
        </authorList>
    </citation>
    <scope>NUCLEOTIDE SEQUENCE</scope>
    <source>
        <strain evidence="8">Pt15</strain>
    </source>
</reference>
<dbReference type="EMBL" id="CP110422">
    <property type="protein sequence ID" value="WAQ81876.1"/>
    <property type="molecule type" value="Genomic_DNA"/>
</dbReference>
<feature type="domain" description="MI" evidence="7">
    <location>
        <begin position="431"/>
        <end position="547"/>
    </location>
</feature>
<sequence length="1047" mass="118676">MSHSRSPSTERQTKRKRSISPTDGNDPPLHRKRRSASPAERPADEEKREPFERIQVDVPRIHDSDPARRREREEQLRIRLAEQELAGIVKPKPDPKLEMQKMAATRGGGAYIPPARLRAMQAQMDTPDPSSPEYQRIRWDALRKSINGLINKVNVGNIKFIVPELFGENLIRGRGLFARSIMRAQASSLPFTPVFAALVSVINTKLPTVGELIVTRVVSQFRRAYRRNDKVTCVATSTFVAQLVNQQVAHHLLAFEIIILLLEKPTDDSVEIAVGFTKEVGAFLSEAEPKANNSVYERFRSILHEATISKRVQYMIEVLFQVRKDRFKDNLVLPEGLDLVEEDDIITHPIHLDDDLQVQDTLNVFKFDPDYAENEEKYQSIKNEILGVDSDSGSSGSESGSDEESSEEEPDTGIVDGKVTIHDHSETNLINFRRNVYLTIMSSLDFEEAAHKLLKRNIEEGLELELANMVVECCSQERSYAKFYGLLGERFCKLNQTWTMTFDQCFRNYYDTIHRFETNRLRNIARFFGHLLAQDAIPWSVFEVIRMNEDDTTSSSRIFVKIMFQEITEVLGLKRLAERFKDPSMQVWFGGLFPIDNPKNTRFSINYFTSIGLGVLTEEMREHLKRAPQLIMAKRRELDEAESSDDDDSSSDISSISSTDSSDSDSDSSSSGRSGDSRDRRGGRNGRRGRGRDSSSSSPGYRRGSPGRRRDSRSPGRRRDSRSPPGRGRDARSPPVRRRDSRSPGRRRASPSPVRRRGSPSPVRRRRSPSPVRRRGSRSPVRRRRSPSPARRRASPSPVRRRGSPSPDRRRDSPSPARRRGSPSPVRRRGSPSPVRRRGSPSPVRRRGSPSPVRRRGSPAPVRRRGSPFPARRRGSPPPVRHPDSPSPVRRLDLSSPVRRRDSPSPVRRRDSPSPVRRRGSPSPIRRRGSPSPVRRRGSPSPVRRRGSPSPVRRRGSPSPVRRRGSPSPVRRRGSPSPARRRGSPAPVRRRGSPSPVRRRDSPSPVRRRGSPSPVRRRGSPSPVRRRGSPSPARRRGSPSPVRRRRN</sequence>
<gene>
    <name evidence="8" type="ORF">PtA15_2A189</name>
</gene>
<evidence type="ECO:0000256" key="2">
    <source>
        <dbReference type="ARBA" id="ARBA00006856"/>
    </source>
</evidence>
<feature type="compositionally biased region" description="Basic residues" evidence="6">
    <location>
        <begin position="1006"/>
        <end position="1047"/>
    </location>
</feature>
<keyword evidence="3" id="KW-0507">mRNA processing</keyword>
<feature type="compositionally biased region" description="Polar residues" evidence="6">
    <location>
        <begin position="1"/>
        <end position="10"/>
    </location>
</feature>
<comment type="subcellular location">
    <subcellularLocation>
        <location evidence="1">Nucleus</location>
    </subcellularLocation>
</comment>
<feature type="region of interest" description="Disordered" evidence="6">
    <location>
        <begin position="636"/>
        <end position="1047"/>
    </location>
</feature>
<keyword evidence="9" id="KW-1185">Reference proteome</keyword>
<dbReference type="PANTHER" id="PTHR18034:SF3">
    <property type="entry name" value="PRE-MRNA-SPLICING FACTOR CWC22 HOMOLOG"/>
    <property type="match status" value="1"/>
</dbReference>
<feature type="compositionally biased region" description="Acidic residues" evidence="6">
    <location>
        <begin position="639"/>
        <end position="650"/>
    </location>
</feature>
<dbReference type="Pfam" id="PF02847">
    <property type="entry name" value="MA3"/>
    <property type="match status" value="1"/>
</dbReference>
<protein>
    <recommendedName>
        <fullName evidence="7">MI domain-containing protein</fullName>
    </recommendedName>
</protein>
<keyword evidence="4" id="KW-0508">mRNA splicing</keyword>
<feature type="compositionally biased region" description="Basic and acidic residues" evidence="6">
    <location>
        <begin position="708"/>
        <end position="743"/>
    </location>
</feature>
<evidence type="ECO:0000256" key="3">
    <source>
        <dbReference type="ARBA" id="ARBA00022664"/>
    </source>
</evidence>
<dbReference type="GeneID" id="77807078"/>
<feature type="region of interest" description="Disordered" evidence="6">
    <location>
        <begin position="1"/>
        <end position="74"/>
    </location>
</feature>
<dbReference type="InterPro" id="IPR003891">
    <property type="entry name" value="Initiation_fac_eIF4g_MI"/>
</dbReference>